<dbReference type="EMBL" id="BKCJ011151843">
    <property type="protein sequence ID" value="GFC94988.1"/>
    <property type="molecule type" value="Genomic_DNA"/>
</dbReference>
<name>A0A699SCY9_TANCI</name>
<evidence type="ECO:0000313" key="1">
    <source>
        <dbReference type="EMBL" id="GFC94988.1"/>
    </source>
</evidence>
<organism evidence="1">
    <name type="scientific">Tanacetum cinerariifolium</name>
    <name type="common">Dalmatian daisy</name>
    <name type="synonym">Chrysanthemum cinerariifolium</name>
    <dbReference type="NCBI Taxonomy" id="118510"/>
    <lineage>
        <taxon>Eukaryota</taxon>
        <taxon>Viridiplantae</taxon>
        <taxon>Streptophyta</taxon>
        <taxon>Embryophyta</taxon>
        <taxon>Tracheophyta</taxon>
        <taxon>Spermatophyta</taxon>
        <taxon>Magnoliopsida</taxon>
        <taxon>eudicotyledons</taxon>
        <taxon>Gunneridae</taxon>
        <taxon>Pentapetalae</taxon>
        <taxon>asterids</taxon>
        <taxon>campanulids</taxon>
        <taxon>Asterales</taxon>
        <taxon>Asteraceae</taxon>
        <taxon>Asteroideae</taxon>
        <taxon>Anthemideae</taxon>
        <taxon>Anthemidinae</taxon>
        <taxon>Tanacetum</taxon>
    </lineage>
</organism>
<dbReference type="AlphaFoldDB" id="A0A699SCY9"/>
<feature type="non-terminal residue" evidence="1">
    <location>
        <position position="1"/>
    </location>
</feature>
<accession>A0A699SCY9</accession>
<sequence>KGKATETRVINTGRDMKANQPRVIRCYNCKGEDCNEALTASVIFMARLSPAGSINEDVVEPTYDSDILFEVPHYDTHHETYMLSPIVQEIEYS</sequence>
<gene>
    <name evidence="1" type="ORF">Tci_866958</name>
</gene>
<proteinExistence type="predicted"/>
<comment type="caution">
    <text evidence="1">The sequence shown here is derived from an EMBL/GenBank/DDBJ whole genome shotgun (WGS) entry which is preliminary data.</text>
</comment>
<reference evidence="1" key="1">
    <citation type="journal article" date="2019" name="Sci. Rep.">
        <title>Draft genome of Tanacetum cinerariifolium, the natural source of mosquito coil.</title>
        <authorList>
            <person name="Yamashiro T."/>
            <person name="Shiraishi A."/>
            <person name="Satake H."/>
            <person name="Nakayama K."/>
        </authorList>
    </citation>
    <scope>NUCLEOTIDE SEQUENCE</scope>
</reference>
<protein>
    <submittedName>
        <fullName evidence="1">Uncharacterized protein</fullName>
    </submittedName>
</protein>